<sequence>MGTMETKKSETWAALDDLGPLTEDTPGSVNHTPAAVSWFIPAVLASAFIGAMAVHAVDDAIG</sequence>
<comment type="caution">
    <text evidence="2">The sequence shown here is derived from an EMBL/GenBank/DDBJ whole genome shotgun (WGS) entry which is preliminary data.</text>
</comment>
<keyword evidence="1" id="KW-1133">Transmembrane helix</keyword>
<protein>
    <submittedName>
        <fullName evidence="2">Uncharacterized protein</fullName>
    </submittedName>
</protein>
<evidence type="ECO:0000256" key="1">
    <source>
        <dbReference type="SAM" id="Phobius"/>
    </source>
</evidence>
<feature type="transmembrane region" description="Helical" evidence="1">
    <location>
        <begin position="35"/>
        <end position="57"/>
    </location>
</feature>
<organism evidence="2 3">
    <name type="scientific">Streptomyces sanyensis</name>
    <dbReference type="NCBI Taxonomy" id="568869"/>
    <lineage>
        <taxon>Bacteria</taxon>
        <taxon>Bacillati</taxon>
        <taxon>Actinomycetota</taxon>
        <taxon>Actinomycetes</taxon>
        <taxon>Kitasatosporales</taxon>
        <taxon>Streptomycetaceae</taxon>
        <taxon>Streptomyces</taxon>
    </lineage>
</organism>
<keyword evidence="1" id="KW-0812">Transmembrane</keyword>
<gene>
    <name evidence="2" type="ORF">GCM10023329_40550</name>
</gene>
<dbReference type="Proteomes" id="UP001501147">
    <property type="component" value="Unassembled WGS sequence"/>
</dbReference>
<dbReference type="EMBL" id="BAABJV010000011">
    <property type="protein sequence ID" value="GAA4785773.1"/>
    <property type="molecule type" value="Genomic_DNA"/>
</dbReference>
<keyword evidence="1" id="KW-0472">Membrane</keyword>
<proteinExistence type="predicted"/>
<accession>A0ABP9AV04</accession>
<reference evidence="3" key="1">
    <citation type="journal article" date="2019" name="Int. J. Syst. Evol. Microbiol.">
        <title>The Global Catalogue of Microorganisms (GCM) 10K type strain sequencing project: providing services to taxonomists for standard genome sequencing and annotation.</title>
        <authorList>
            <consortium name="The Broad Institute Genomics Platform"/>
            <consortium name="The Broad Institute Genome Sequencing Center for Infectious Disease"/>
            <person name="Wu L."/>
            <person name="Ma J."/>
        </authorList>
    </citation>
    <scope>NUCLEOTIDE SEQUENCE [LARGE SCALE GENOMIC DNA]</scope>
    <source>
        <strain evidence="3">JCM 18324</strain>
    </source>
</reference>
<name>A0ABP9AV04_9ACTN</name>
<evidence type="ECO:0000313" key="2">
    <source>
        <dbReference type="EMBL" id="GAA4785773.1"/>
    </source>
</evidence>
<keyword evidence="3" id="KW-1185">Reference proteome</keyword>
<evidence type="ECO:0000313" key="3">
    <source>
        <dbReference type="Proteomes" id="UP001501147"/>
    </source>
</evidence>